<evidence type="ECO:0000256" key="4">
    <source>
        <dbReference type="ARBA" id="ARBA00022679"/>
    </source>
</evidence>
<dbReference type="InterPro" id="IPR029044">
    <property type="entry name" value="Nucleotide-diphossugar_trans"/>
</dbReference>
<comment type="pathway">
    <text evidence="1">Cell wall biogenesis; cell wall polysaccharide biosynthesis.</text>
</comment>
<feature type="domain" description="Glycosyltransferase 2-like" evidence="5">
    <location>
        <begin position="5"/>
        <end position="109"/>
    </location>
</feature>
<keyword evidence="7" id="KW-1185">Reference proteome</keyword>
<dbReference type="RefSeq" id="WP_166657586.1">
    <property type="nucleotide sequence ID" value="NZ_SOAU01000001.1"/>
</dbReference>
<comment type="caution">
    <text evidence="6">The sequence shown here is derived from an EMBL/GenBank/DDBJ whole genome shotgun (WGS) entry which is preliminary data.</text>
</comment>
<accession>A0A4R7I1C7</accession>
<proteinExistence type="inferred from homology"/>
<dbReference type="Pfam" id="PF00535">
    <property type="entry name" value="Glycos_transf_2"/>
    <property type="match status" value="1"/>
</dbReference>
<dbReference type="Proteomes" id="UP000294558">
    <property type="component" value="Unassembled WGS sequence"/>
</dbReference>
<keyword evidence="4 6" id="KW-0808">Transferase</keyword>
<dbReference type="SUPFAM" id="SSF53448">
    <property type="entry name" value="Nucleotide-diphospho-sugar transferases"/>
    <property type="match status" value="1"/>
</dbReference>
<keyword evidence="3" id="KW-0328">Glycosyltransferase</keyword>
<dbReference type="EMBL" id="SOAU01000001">
    <property type="protein sequence ID" value="TDT17281.1"/>
    <property type="molecule type" value="Genomic_DNA"/>
</dbReference>
<dbReference type="GO" id="GO:0016757">
    <property type="term" value="F:glycosyltransferase activity"/>
    <property type="evidence" value="ECO:0007669"/>
    <property type="project" value="UniProtKB-KW"/>
</dbReference>
<dbReference type="InterPro" id="IPR001173">
    <property type="entry name" value="Glyco_trans_2-like"/>
</dbReference>
<sequence>MIIGVVVTHAAPAAQLTRCLDALVEDGALDRVIVVDNGGAAAIGDRDAVDVIRTDNRGYGAAANEGFSLATSMGADRIALLNDDVIVRSSWLAPLVDALDADDRLGAVQPKLLFADREPATINSLGVQIDDCGAGHDIAYGEPDRTPDPFEIEAFTGGAVLFRRTFLDATGGFDERYFLYYEDVDLSARGGVLGWRYRCVPESVVDHIGSATTSASPDRTLYLQERNRLWCTFRNGDRGTIVRAKWLSVRRLRHDPKVVHAKAMLAGFAGAPVRLWERRRRSG</sequence>
<evidence type="ECO:0000313" key="7">
    <source>
        <dbReference type="Proteomes" id="UP000294558"/>
    </source>
</evidence>
<evidence type="ECO:0000256" key="3">
    <source>
        <dbReference type="ARBA" id="ARBA00022676"/>
    </source>
</evidence>
<name>A0A4R7I1C7_9ACTN</name>
<dbReference type="PANTHER" id="PTHR43179">
    <property type="entry name" value="RHAMNOSYLTRANSFERASE WBBL"/>
    <property type="match status" value="1"/>
</dbReference>
<protein>
    <submittedName>
        <fullName evidence="6">GT2 family glycosyltransferase</fullName>
    </submittedName>
</protein>
<dbReference type="Gene3D" id="3.90.550.10">
    <property type="entry name" value="Spore Coat Polysaccharide Biosynthesis Protein SpsA, Chain A"/>
    <property type="match status" value="1"/>
</dbReference>
<evidence type="ECO:0000256" key="2">
    <source>
        <dbReference type="ARBA" id="ARBA00006739"/>
    </source>
</evidence>
<gene>
    <name evidence="6" type="ORF">BDK89_2889</name>
</gene>
<dbReference type="AlphaFoldDB" id="A0A4R7I1C7"/>
<evidence type="ECO:0000256" key="1">
    <source>
        <dbReference type="ARBA" id="ARBA00004776"/>
    </source>
</evidence>
<dbReference type="PANTHER" id="PTHR43179:SF12">
    <property type="entry name" value="GALACTOFURANOSYLTRANSFERASE GLFT2"/>
    <property type="match status" value="1"/>
</dbReference>
<organism evidence="6 7">
    <name type="scientific">Ilumatobacter fluminis</name>
    <dbReference type="NCBI Taxonomy" id="467091"/>
    <lineage>
        <taxon>Bacteria</taxon>
        <taxon>Bacillati</taxon>
        <taxon>Actinomycetota</taxon>
        <taxon>Acidimicrobiia</taxon>
        <taxon>Acidimicrobiales</taxon>
        <taxon>Ilumatobacteraceae</taxon>
        <taxon>Ilumatobacter</taxon>
    </lineage>
</organism>
<evidence type="ECO:0000313" key="6">
    <source>
        <dbReference type="EMBL" id="TDT17281.1"/>
    </source>
</evidence>
<reference evidence="6 7" key="1">
    <citation type="submission" date="2019-03" db="EMBL/GenBank/DDBJ databases">
        <title>Sequencing the genomes of 1000 actinobacteria strains.</title>
        <authorList>
            <person name="Klenk H.-P."/>
        </authorList>
    </citation>
    <scope>NUCLEOTIDE SEQUENCE [LARGE SCALE GENOMIC DNA]</scope>
    <source>
        <strain evidence="6 7">DSM 18936</strain>
    </source>
</reference>
<comment type="similarity">
    <text evidence="2">Belongs to the glycosyltransferase 2 family.</text>
</comment>
<evidence type="ECO:0000259" key="5">
    <source>
        <dbReference type="Pfam" id="PF00535"/>
    </source>
</evidence>